<dbReference type="Gene3D" id="1.10.10.10">
    <property type="entry name" value="Winged helix-like DNA-binding domain superfamily/Winged helix DNA-binding domain"/>
    <property type="match status" value="1"/>
</dbReference>
<dbReference type="InterPro" id="IPR039420">
    <property type="entry name" value="WalR-like"/>
</dbReference>
<dbReference type="AlphaFoldDB" id="A0AAW3EZ50"/>
<name>A0AAW3EZ50_BURGA</name>
<dbReference type="Pfam" id="PF13188">
    <property type="entry name" value="PAS_8"/>
    <property type="match status" value="2"/>
</dbReference>
<dbReference type="Pfam" id="PF00196">
    <property type="entry name" value="GerE"/>
    <property type="match status" value="1"/>
</dbReference>
<evidence type="ECO:0000313" key="6">
    <source>
        <dbReference type="Proteomes" id="UP000029590"/>
    </source>
</evidence>
<accession>A0AAW3EZ50</accession>
<dbReference type="Gene3D" id="3.30.450.20">
    <property type="entry name" value="PAS domain"/>
    <property type="match status" value="3"/>
</dbReference>
<dbReference type="CDD" id="cd00130">
    <property type="entry name" value="PAS"/>
    <property type="match status" value="2"/>
</dbReference>
<proteinExistence type="predicted"/>
<dbReference type="Proteomes" id="UP000029590">
    <property type="component" value="Unassembled WGS sequence"/>
</dbReference>
<sequence>MNRPAAEFQPAPPDEQALKTHTDRRQLHQIIAGLTEGVILVEPDQRIVWANEAALAMHGAASLAELGADVTEYRERFRLRDTNHDPVRQGQYPIDRVISGEQFSDVTVEVESATDDRLRWVHRIRSLVLTNAAGEPDCLALVLHDATDWASAEQRFERTFNANPAPAAICRLDDFRYVKVNQGFLDITGQASEAAVIGRSVYELDVFDRAERRELAIERLGDGMSIPPMEALLRRADGGDHAVIVSGQPIDMGEHACMLFTFTDLQPRRLAETALRQSEERFAKAFRMAPVAMAILTAGGCEILDCNEAFAAMTGHAQHEVLGRSAEEIGLWAEPGMQREIVDAIGREGAVRMRDARVLRHDGEPRDCLVSADMVAIHGQDCLLLALLDISERKRTEMELIQAIETAMQDASWFSRTLIEKLANVRRDKAPDAGAQLADLTARERDVFDLLCHGLPDKEIANRLGLAPNTVRNHVSTIYNKLDVHSRGEAIVWARERGIVGAVEAAAPAPTGAPAAVQQPAAKPAAKATGAARTPRGRAAR</sequence>
<evidence type="ECO:0000259" key="4">
    <source>
        <dbReference type="PROSITE" id="PS50112"/>
    </source>
</evidence>
<gene>
    <name evidence="5" type="ORF">DM48_1877</name>
</gene>
<keyword evidence="1" id="KW-0238">DNA-binding</keyword>
<evidence type="ECO:0000256" key="1">
    <source>
        <dbReference type="ARBA" id="ARBA00023125"/>
    </source>
</evidence>
<dbReference type="CDD" id="cd06170">
    <property type="entry name" value="LuxR_C_like"/>
    <property type="match status" value="1"/>
</dbReference>
<dbReference type="PROSITE" id="PS50112">
    <property type="entry name" value="PAS"/>
    <property type="match status" value="1"/>
</dbReference>
<feature type="region of interest" description="Disordered" evidence="2">
    <location>
        <begin position="507"/>
        <end position="541"/>
    </location>
</feature>
<dbReference type="EMBL" id="JPGG01000016">
    <property type="protein sequence ID" value="KGC13262.1"/>
    <property type="molecule type" value="Genomic_DNA"/>
</dbReference>
<dbReference type="Pfam" id="PF13426">
    <property type="entry name" value="PAS_9"/>
    <property type="match status" value="1"/>
</dbReference>
<organism evidence="5 6">
    <name type="scientific">Burkholderia gladioli</name>
    <name type="common">Pseudomonas marginata</name>
    <name type="synonym">Phytomonas marginata</name>
    <dbReference type="NCBI Taxonomy" id="28095"/>
    <lineage>
        <taxon>Bacteria</taxon>
        <taxon>Pseudomonadati</taxon>
        <taxon>Pseudomonadota</taxon>
        <taxon>Betaproteobacteria</taxon>
        <taxon>Burkholderiales</taxon>
        <taxon>Burkholderiaceae</taxon>
        <taxon>Burkholderia</taxon>
    </lineage>
</organism>
<evidence type="ECO:0000259" key="3">
    <source>
        <dbReference type="PROSITE" id="PS50043"/>
    </source>
</evidence>
<protein>
    <submittedName>
        <fullName evidence="5">Sensory box protein</fullName>
    </submittedName>
</protein>
<dbReference type="InterPro" id="IPR016032">
    <property type="entry name" value="Sig_transdc_resp-reg_C-effctor"/>
</dbReference>
<dbReference type="PANTHER" id="PTHR43214:SF38">
    <property type="entry name" value="NITRATE_NITRITE RESPONSE REGULATOR PROTEIN NARL"/>
    <property type="match status" value="1"/>
</dbReference>
<dbReference type="SMART" id="SM00091">
    <property type="entry name" value="PAS"/>
    <property type="match status" value="3"/>
</dbReference>
<feature type="domain" description="HTH luxR-type" evidence="3">
    <location>
        <begin position="433"/>
        <end position="498"/>
    </location>
</feature>
<dbReference type="SMART" id="SM00421">
    <property type="entry name" value="HTH_LUXR"/>
    <property type="match status" value="1"/>
</dbReference>
<dbReference type="PRINTS" id="PR00038">
    <property type="entry name" value="HTHLUXR"/>
</dbReference>
<reference evidence="5 6" key="1">
    <citation type="submission" date="2014-04" db="EMBL/GenBank/DDBJ databases">
        <authorList>
            <person name="Bishop-Lilly K.A."/>
            <person name="Broomall S.M."/>
            <person name="Chain P.S."/>
            <person name="Chertkov O."/>
            <person name="Coyne S.R."/>
            <person name="Daligault H.E."/>
            <person name="Davenport K.W."/>
            <person name="Erkkila T."/>
            <person name="Frey K.G."/>
            <person name="Gibbons H.S."/>
            <person name="Gu W."/>
            <person name="Jaissle J."/>
            <person name="Johnson S.L."/>
            <person name="Koroleva G.I."/>
            <person name="Ladner J.T."/>
            <person name="Lo C.-C."/>
            <person name="Minogue T.D."/>
            <person name="Munk C."/>
            <person name="Palacios G.F."/>
            <person name="Redden C.L."/>
            <person name="Rosenzweig C.N."/>
            <person name="Scholz M.B."/>
            <person name="Teshima H."/>
            <person name="Xu Y."/>
        </authorList>
    </citation>
    <scope>NUCLEOTIDE SEQUENCE [LARGE SCALE GENOMIC DNA]</scope>
    <source>
        <strain evidence="6">gladioli</strain>
    </source>
</reference>
<comment type="caution">
    <text evidence="5">The sequence shown here is derived from an EMBL/GenBank/DDBJ whole genome shotgun (WGS) entry which is preliminary data.</text>
</comment>
<dbReference type="NCBIfam" id="TIGR00229">
    <property type="entry name" value="sensory_box"/>
    <property type="match status" value="2"/>
</dbReference>
<dbReference type="RefSeq" id="WP_105851088.1">
    <property type="nucleotide sequence ID" value="NZ_CADEQC010000001.1"/>
</dbReference>
<dbReference type="GO" id="GO:0006355">
    <property type="term" value="P:regulation of DNA-templated transcription"/>
    <property type="evidence" value="ECO:0007669"/>
    <property type="project" value="InterPro"/>
</dbReference>
<dbReference type="InterPro" id="IPR000792">
    <property type="entry name" value="Tscrpt_reg_LuxR_C"/>
</dbReference>
<evidence type="ECO:0000313" key="5">
    <source>
        <dbReference type="EMBL" id="KGC13262.1"/>
    </source>
</evidence>
<dbReference type="KEGG" id="bgo:BM43_5888"/>
<feature type="domain" description="PAS" evidence="4">
    <location>
        <begin position="278"/>
        <end position="325"/>
    </location>
</feature>
<dbReference type="InterPro" id="IPR036388">
    <property type="entry name" value="WH-like_DNA-bd_sf"/>
</dbReference>
<dbReference type="PROSITE" id="PS50043">
    <property type="entry name" value="HTH_LUXR_2"/>
    <property type="match status" value="1"/>
</dbReference>
<evidence type="ECO:0000256" key="2">
    <source>
        <dbReference type="SAM" id="MobiDB-lite"/>
    </source>
</evidence>
<dbReference type="InterPro" id="IPR035965">
    <property type="entry name" value="PAS-like_dom_sf"/>
</dbReference>
<dbReference type="SUPFAM" id="SSF46894">
    <property type="entry name" value="C-terminal effector domain of the bipartite response regulators"/>
    <property type="match status" value="1"/>
</dbReference>
<dbReference type="PANTHER" id="PTHR43214">
    <property type="entry name" value="TWO-COMPONENT RESPONSE REGULATOR"/>
    <property type="match status" value="1"/>
</dbReference>
<dbReference type="SUPFAM" id="SSF55785">
    <property type="entry name" value="PYP-like sensor domain (PAS domain)"/>
    <property type="match status" value="3"/>
</dbReference>
<dbReference type="GO" id="GO:0003677">
    <property type="term" value="F:DNA binding"/>
    <property type="evidence" value="ECO:0007669"/>
    <property type="project" value="UniProtKB-KW"/>
</dbReference>
<dbReference type="InterPro" id="IPR000014">
    <property type="entry name" value="PAS"/>
</dbReference>
<feature type="compositionally biased region" description="Low complexity" evidence="2">
    <location>
        <begin position="507"/>
        <end position="534"/>
    </location>
</feature>